<reference evidence="1" key="1">
    <citation type="journal article" date="2020" name="Fungal Divers.">
        <title>Resolving the Mortierellaceae phylogeny through synthesis of multi-gene phylogenetics and phylogenomics.</title>
        <authorList>
            <person name="Vandepol N."/>
            <person name="Liber J."/>
            <person name="Desiro A."/>
            <person name="Na H."/>
            <person name="Kennedy M."/>
            <person name="Barry K."/>
            <person name="Grigoriev I.V."/>
            <person name="Miller A.N."/>
            <person name="O'Donnell K."/>
            <person name="Stajich J.E."/>
            <person name="Bonito G."/>
        </authorList>
    </citation>
    <scope>NUCLEOTIDE SEQUENCE</scope>
    <source>
        <strain evidence="1">NRRL 6426</strain>
    </source>
</reference>
<comment type="caution">
    <text evidence="1">The sequence shown here is derived from an EMBL/GenBank/DDBJ whole genome shotgun (WGS) entry which is preliminary data.</text>
</comment>
<dbReference type="AlphaFoldDB" id="A0A9P5RSF5"/>
<feature type="non-terminal residue" evidence="1">
    <location>
        <position position="360"/>
    </location>
</feature>
<keyword evidence="2" id="KW-1185">Reference proteome</keyword>
<evidence type="ECO:0000313" key="2">
    <source>
        <dbReference type="Proteomes" id="UP000748756"/>
    </source>
</evidence>
<gene>
    <name evidence="1" type="ORF">BG015_011625</name>
</gene>
<organism evidence="1 2">
    <name type="scientific">Linnemannia schmuckeri</name>
    <dbReference type="NCBI Taxonomy" id="64567"/>
    <lineage>
        <taxon>Eukaryota</taxon>
        <taxon>Fungi</taxon>
        <taxon>Fungi incertae sedis</taxon>
        <taxon>Mucoromycota</taxon>
        <taxon>Mortierellomycotina</taxon>
        <taxon>Mortierellomycetes</taxon>
        <taxon>Mortierellales</taxon>
        <taxon>Mortierellaceae</taxon>
        <taxon>Linnemannia</taxon>
    </lineage>
</organism>
<dbReference type="OrthoDB" id="2430393at2759"/>
<sequence length="360" mass="40809">WPMVLEAVSLPARAGGVAGVSAAVHDSGCNELESLTLSIRDLYAQRQKEEDPNLPMYKPYRDYGDPDPELEIREAWPGIELICIVENVVLQLPDLLHDTALSTKLRELSLYKVTTVSGLLNLLRLFSNLTTLELQSIGRSLKFLDAELENCDLVLSHLPNLTEYNMLEGYDEPLALALTKHFSGRIRTLPTNPWSTMLAFESLTCRIVGVDQLTDDEQATVTRVTLAAATTAAASEYPAAELTEDESAAVKKFHRCQRQIHGVYDQLACLTRLKHLEFGYESRYPWTYKAGELYEKDRQEYFIYEGAKTFDTLELSLESGLDRLDALEDLELCGFECLNHRIGRKELDWMAKRWPNLNLM</sequence>
<protein>
    <submittedName>
        <fullName evidence="1">Uncharacterized protein</fullName>
    </submittedName>
</protein>
<evidence type="ECO:0000313" key="1">
    <source>
        <dbReference type="EMBL" id="KAF9146368.1"/>
    </source>
</evidence>
<dbReference type="EMBL" id="JAAAUQ010000911">
    <property type="protein sequence ID" value="KAF9146368.1"/>
    <property type="molecule type" value="Genomic_DNA"/>
</dbReference>
<dbReference type="Proteomes" id="UP000748756">
    <property type="component" value="Unassembled WGS sequence"/>
</dbReference>
<accession>A0A9P5RSF5</accession>
<proteinExistence type="predicted"/>
<name>A0A9P5RSF5_9FUNG</name>